<accession>A0AAD7L127</accession>
<dbReference type="EMBL" id="JARAOO010000012">
    <property type="protein sequence ID" value="KAJ7949644.1"/>
    <property type="molecule type" value="Genomic_DNA"/>
</dbReference>
<sequence>MIQRKSKFIFDAKYLLYEFDSKTSQQKLEDNRCPQARLSICGTNTETNASYNDNSTFDSQLVHSLQYMTISLGCKLSVHSD</sequence>
<evidence type="ECO:0000313" key="2">
    <source>
        <dbReference type="Proteomes" id="UP001163823"/>
    </source>
</evidence>
<organism evidence="1 2">
    <name type="scientific">Quillaja saponaria</name>
    <name type="common">Soap bark tree</name>
    <dbReference type="NCBI Taxonomy" id="32244"/>
    <lineage>
        <taxon>Eukaryota</taxon>
        <taxon>Viridiplantae</taxon>
        <taxon>Streptophyta</taxon>
        <taxon>Embryophyta</taxon>
        <taxon>Tracheophyta</taxon>
        <taxon>Spermatophyta</taxon>
        <taxon>Magnoliopsida</taxon>
        <taxon>eudicotyledons</taxon>
        <taxon>Gunneridae</taxon>
        <taxon>Pentapetalae</taxon>
        <taxon>rosids</taxon>
        <taxon>fabids</taxon>
        <taxon>Fabales</taxon>
        <taxon>Quillajaceae</taxon>
        <taxon>Quillaja</taxon>
    </lineage>
</organism>
<evidence type="ECO:0000313" key="1">
    <source>
        <dbReference type="EMBL" id="KAJ7949644.1"/>
    </source>
</evidence>
<proteinExistence type="predicted"/>
<gene>
    <name evidence="1" type="ORF">O6P43_029956</name>
</gene>
<comment type="caution">
    <text evidence="1">The sequence shown here is derived from an EMBL/GenBank/DDBJ whole genome shotgun (WGS) entry which is preliminary data.</text>
</comment>
<dbReference type="KEGG" id="qsa:O6P43_029956"/>
<dbReference type="Proteomes" id="UP001163823">
    <property type="component" value="Chromosome 12"/>
</dbReference>
<keyword evidence="2" id="KW-1185">Reference proteome</keyword>
<name>A0AAD7L127_QUISA</name>
<reference evidence="1" key="1">
    <citation type="journal article" date="2023" name="Science">
        <title>Elucidation of the pathway for biosynthesis of saponin adjuvants from the soapbark tree.</title>
        <authorList>
            <person name="Reed J."/>
            <person name="Orme A."/>
            <person name="El-Demerdash A."/>
            <person name="Owen C."/>
            <person name="Martin L.B.B."/>
            <person name="Misra R.C."/>
            <person name="Kikuchi S."/>
            <person name="Rejzek M."/>
            <person name="Martin A.C."/>
            <person name="Harkess A."/>
            <person name="Leebens-Mack J."/>
            <person name="Louveau T."/>
            <person name="Stephenson M.J."/>
            <person name="Osbourn A."/>
        </authorList>
    </citation>
    <scope>NUCLEOTIDE SEQUENCE</scope>
    <source>
        <strain evidence="1">S10</strain>
    </source>
</reference>
<protein>
    <submittedName>
        <fullName evidence="1">Uncharacterized protein</fullName>
    </submittedName>
</protein>
<dbReference type="AlphaFoldDB" id="A0AAD7L127"/>